<evidence type="ECO:0000313" key="2">
    <source>
        <dbReference type="EMBL" id="CAG8584930.1"/>
    </source>
</evidence>
<reference evidence="2" key="1">
    <citation type="submission" date="2021-06" db="EMBL/GenBank/DDBJ databases">
        <authorList>
            <person name="Kallberg Y."/>
            <person name="Tangrot J."/>
            <person name="Rosling A."/>
        </authorList>
    </citation>
    <scope>NUCLEOTIDE SEQUENCE</scope>
    <source>
        <strain evidence="2">MA453B</strain>
    </source>
</reference>
<accession>A0A9N9G8R3</accession>
<organism evidence="2 3">
    <name type="scientific">Dentiscutata erythropus</name>
    <dbReference type="NCBI Taxonomy" id="1348616"/>
    <lineage>
        <taxon>Eukaryota</taxon>
        <taxon>Fungi</taxon>
        <taxon>Fungi incertae sedis</taxon>
        <taxon>Mucoromycota</taxon>
        <taxon>Glomeromycotina</taxon>
        <taxon>Glomeromycetes</taxon>
        <taxon>Diversisporales</taxon>
        <taxon>Gigasporaceae</taxon>
        <taxon>Dentiscutata</taxon>
    </lineage>
</organism>
<dbReference type="Proteomes" id="UP000789405">
    <property type="component" value="Unassembled WGS sequence"/>
</dbReference>
<evidence type="ECO:0000313" key="3">
    <source>
        <dbReference type="Proteomes" id="UP000789405"/>
    </source>
</evidence>
<sequence>MKKYAAAKGHGVQIGDGERKNAETQQIMKQMYLCRHSGKHKTKWNVLSSRMSMEITAKADTTMQYKIIQEKFKIRIHRPDLYNIINVFRHDSTPGKKDTITLLKRLYKKKIKDPRWLHYYNVVMHNNTYKTNCYDWSLSIFIIPNNNLKTRIVAQAIVNDKTQSLYEWASNALRLQQAQSQE</sequence>
<feature type="region of interest" description="Disordered" evidence="1">
    <location>
        <begin position="1"/>
        <end position="21"/>
    </location>
</feature>
<comment type="caution">
    <text evidence="2">The sequence shown here is derived from an EMBL/GenBank/DDBJ whole genome shotgun (WGS) entry which is preliminary data.</text>
</comment>
<dbReference type="AlphaFoldDB" id="A0A9N9G8R3"/>
<dbReference type="EMBL" id="CAJVPY010003205">
    <property type="protein sequence ID" value="CAG8584930.1"/>
    <property type="molecule type" value="Genomic_DNA"/>
</dbReference>
<evidence type="ECO:0000256" key="1">
    <source>
        <dbReference type="SAM" id="MobiDB-lite"/>
    </source>
</evidence>
<protein>
    <submittedName>
        <fullName evidence="2">9977_t:CDS:1</fullName>
    </submittedName>
</protein>
<keyword evidence="3" id="KW-1185">Reference proteome</keyword>
<feature type="non-terminal residue" evidence="2">
    <location>
        <position position="182"/>
    </location>
</feature>
<dbReference type="OrthoDB" id="2440185at2759"/>
<gene>
    <name evidence="2" type="ORF">DERYTH_LOCUS6876</name>
</gene>
<proteinExistence type="predicted"/>
<name>A0A9N9G8R3_9GLOM</name>